<reference evidence="3" key="1">
    <citation type="submission" date="2017-02" db="EMBL/GenBank/DDBJ databases">
        <authorList>
            <person name="Varghese N."/>
            <person name="Submissions S."/>
        </authorList>
    </citation>
    <scope>NUCLEOTIDE SEQUENCE [LARGE SCALE GENOMIC DNA]</scope>
    <source>
        <strain evidence="3">9H-4</strain>
    </source>
</reference>
<keyword evidence="3" id="KW-1185">Reference proteome</keyword>
<evidence type="ECO:0000313" key="2">
    <source>
        <dbReference type="EMBL" id="SKB07246.1"/>
    </source>
</evidence>
<dbReference type="Pfam" id="PF03473">
    <property type="entry name" value="MOSC"/>
    <property type="match status" value="1"/>
</dbReference>
<dbReference type="PANTHER" id="PTHR14237:SF19">
    <property type="entry name" value="MITOCHONDRIAL AMIDOXIME REDUCING COMPONENT 1"/>
    <property type="match status" value="1"/>
</dbReference>
<proteinExistence type="predicted"/>
<dbReference type="Proteomes" id="UP000191040">
    <property type="component" value="Chromosome I"/>
</dbReference>
<dbReference type="Pfam" id="PF03476">
    <property type="entry name" value="MOSC_N"/>
    <property type="match status" value="1"/>
</dbReference>
<sequence>MRLTSLHRYPLKSARVEDLAAAEVEPWGLVGDRRWMVVDEAGHFISARESHRLLTVHPRLTDDGLHLSAPGAAPFEVARPDPARQVPVRLWKSEFTAAEATDASAWLSELLGGAVRLVHLDDPTRRAITGFAQPEDRVSLADGYPLLVATEASLAALNVSIEEGGGDPVPMSRMRPNLVVDGDLPWAEDDWRLLRVGDATFRAVKGCARCVITTLEADHASGAVAGGKEPLRTLARTRRFGRKAWFAVNLIPETPGATVRVGDEVEVLESVPAGGGPLGA</sequence>
<dbReference type="RefSeq" id="WP_078699672.1">
    <property type="nucleotide sequence ID" value="NZ_LT796768.1"/>
</dbReference>
<dbReference type="OrthoDB" id="9793178at2"/>
<dbReference type="PANTHER" id="PTHR14237">
    <property type="entry name" value="MOLYBDOPTERIN COFACTOR SULFURASE MOSC"/>
    <property type="match status" value="1"/>
</dbReference>
<dbReference type="EMBL" id="LT796768">
    <property type="protein sequence ID" value="SKB07246.1"/>
    <property type="molecule type" value="Genomic_DNA"/>
</dbReference>
<dbReference type="SUPFAM" id="SSF50800">
    <property type="entry name" value="PK beta-barrel domain-like"/>
    <property type="match status" value="1"/>
</dbReference>
<gene>
    <name evidence="2" type="ORF">SAMN06295964_1612</name>
</gene>
<dbReference type="InterPro" id="IPR005303">
    <property type="entry name" value="MOCOS_middle"/>
</dbReference>
<accession>A0A1T4YZT1</accession>
<dbReference type="AlphaFoldDB" id="A0A1T4YZT1"/>
<dbReference type="SUPFAM" id="SSF141673">
    <property type="entry name" value="MOSC N-terminal domain-like"/>
    <property type="match status" value="1"/>
</dbReference>
<feature type="domain" description="MOSC" evidence="1">
    <location>
        <begin position="115"/>
        <end position="268"/>
    </location>
</feature>
<organism evidence="2 3">
    <name type="scientific">Aeromicrobium choanae</name>
    <dbReference type="NCBI Taxonomy" id="1736691"/>
    <lineage>
        <taxon>Bacteria</taxon>
        <taxon>Bacillati</taxon>
        <taxon>Actinomycetota</taxon>
        <taxon>Actinomycetes</taxon>
        <taxon>Propionibacteriales</taxon>
        <taxon>Nocardioidaceae</taxon>
        <taxon>Aeromicrobium</taxon>
    </lineage>
</organism>
<dbReference type="InterPro" id="IPR005302">
    <property type="entry name" value="MoCF_Sase_C"/>
</dbReference>
<protein>
    <recommendedName>
        <fullName evidence="1">MOSC domain-containing protein</fullName>
    </recommendedName>
</protein>
<dbReference type="STRING" id="1736691.SAMN06295964_1612"/>
<evidence type="ECO:0000313" key="3">
    <source>
        <dbReference type="Proteomes" id="UP000191040"/>
    </source>
</evidence>
<dbReference type="GO" id="GO:0030170">
    <property type="term" value="F:pyridoxal phosphate binding"/>
    <property type="evidence" value="ECO:0007669"/>
    <property type="project" value="InterPro"/>
</dbReference>
<dbReference type="GO" id="GO:0030151">
    <property type="term" value="F:molybdenum ion binding"/>
    <property type="evidence" value="ECO:0007669"/>
    <property type="project" value="InterPro"/>
</dbReference>
<evidence type="ECO:0000259" key="1">
    <source>
        <dbReference type="PROSITE" id="PS51340"/>
    </source>
</evidence>
<name>A0A1T4YZT1_9ACTN</name>
<dbReference type="InterPro" id="IPR011037">
    <property type="entry name" value="Pyrv_Knase-like_insert_dom_sf"/>
</dbReference>
<dbReference type="GO" id="GO:0003824">
    <property type="term" value="F:catalytic activity"/>
    <property type="evidence" value="ECO:0007669"/>
    <property type="project" value="InterPro"/>
</dbReference>
<dbReference type="PROSITE" id="PS51340">
    <property type="entry name" value="MOSC"/>
    <property type="match status" value="1"/>
</dbReference>